<name>A0A7X0X9L5_9LIST</name>
<dbReference type="EMBL" id="JAASTW010000025">
    <property type="protein sequence ID" value="MBC1490094.1"/>
    <property type="molecule type" value="Genomic_DNA"/>
</dbReference>
<protein>
    <submittedName>
        <fullName evidence="2">Glycosyltransferase</fullName>
    </submittedName>
</protein>
<evidence type="ECO:0000259" key="1">
    <source>
        <dbReference type="Pfam" id="PF14206"/>
    </source>
</evidence>
<dbReference type="AlphaFoldDB" id="A0A7X0X9L5"/>
<sequence length="76" mass="8945">MKQCPVCKNYTIQDDYDICEVCFWEYDKVAQKYPNEIIGANNVSLKQAINNYENFGAIEEKYISIVQKPKQEEFPN</sequence>
<proteinExistence type="predicted"/>
<dbReference type="GO" id="GO:0016740">
    <property type="term" value="F:transferase activity"/>
    <property type="evidence" value="ECO:0007669"/>
    <property type="project" value="UniProtKB-KW"/>
</dbReference>
<reference evidence="2 3" key="1">
    <citation type="submission" date="2020-03" db="EMBL/GenBank/DDBJ databases">
        <title>Soil Listeria distribution.</title>
        <authorList>
            <person name="Liao J."/>
            <person name="Wiedmann M."/>
        </authorList>
    </citation>
    <scope>NUCLEOTIDE SEQUENCE [LARGE SCALE GENOMIC DNA]</scope>
    <source>
        <strain evidence="2 3">FSL L7-1554</strain>
    </source>
</reference>
<organism evidence="2 3">
    <name type="scientific">Listeria immobilis</name>
    <dbReference type="NCBI Taxonomy" id="2713502"/>
    <lineage>
        <taxon>Bacteria</taxon>
        <taxon>Bacillati</taxon>
        <taxon>Bacillota</taxon>
        <taxon>Bacilli</taxon>
        <taxon>Bacillales</taxon>
        <taxon>Listeriaceae</taxon>
        <taxon>Listeria</taxon>
    </lineage>
</organism>
<feature type="domain" description="Cysteine-rich CPCC" evidence="1">
    <location>
        <begin position="3"/>
        <end position="73"/>
    </location>
</feature>
<dbReference type="InterPro" id="IPR025983">
    <property type="entry name" value="Cys_rich_CPCC"/>
</dbReference>
<gene>
    <name evidence="2" type="ORF">HCJ38_13970</name>
</gene>
<dbReference type="RefSeq" id="WP_185381602.1">
    <property type="nucleotide sequence ID" value="NZ_JAASTW010000025.1"/>
</dbReference>
<evidence type="ECO:0000313" key="2">
    <source>
        <dbReference type="EMBL" id="MBC1490094.1"/>
    </source>
</evidence>
<evidence type="ECO:0000313" key="3">
    <source>
        <dbReference type="Proteomes" id="UP000561617"/>
    </source>
</evidence>
<accession>A0A7X0X9L5</accession>
<comment type="caution">
    <text evidence="2">The sequence shown here is derived from an EMBL/GenBank/DDBJ whole genome shotgun (WGS) entry which is preliminary data.</text>
</comment>
<dbReference type="Pfam" id="PF14206">
    <property type="entry name" value="Cys_rich_CPCC"/>
    <property type="match status" value="1"/>
</dbReference>
<keyword evidence="2" id="KW-0808">Transferase</keyword>
<dbReference type="Proteomes" id="UP000561617">
    <property type="component" value="Unassembled WGS sequence"/>
</dbReference>